<evidence type="ECO:0000313" key="5">
    <source>
        <dbReference type="Proteomes" id="UP000529795"/>
    </source>
</evidence>
<evidence type="ECO:0000256" key="2">
    <source>
        <dbReference type="PROSITE-ProRule" id="PRU00110"/>
    </source>
</evidence>
<keyword evidence="4" id="KW-0418">Kinase</keyword>
<dbReference type="GO" id="GO:0004672">
    <property type="term" value="F:protein kinase activity"/>
    <property type="evidence" value="ECO:0007669"/>
    <property type="project" value="UniProtKB-ARBA"/>
</dbReference>
<evidence type="ECO:0000259" key="3">
    <source>
        <dbReference type="PROSITE" id="PS50894"/>
    </source>
</evidence>
<sequence length="42" mass="4540">MQTSASGLLTLERDPSDATAIHEVFRAVHTLRGSSGSSKRRL</sequence>
<feature type="modified residue" description="Phosphohistidine" evidence="2">
    <location>
        <position position="29"/>
    </location>
</feature>
<evidence type="ECO:0000313" key="4">
    <source>
        <dbReference type="EMBL" id="MBB4153735.1"/>
    </source>
</evidence>
<accession>A0A840FK87</accession>
<evidence type="ECO:0000256" key="1">
    <source>
        <dbReference type="ARBA" id="ARBA00023012"/>
    </source>
</evidence>
<gene>
    <name evidence="4" type="ORF">GGQ80_001641</name>
</gene>
<dbReference type="PROSITE" id="PS50894">
    <property type="entry name" value="HPT"/>
    <property type="match status" value="1"/>
</dbReference>
<comment type="caution">
    <text evidence="4">The sequence shown here is derived from an EMBL/GenBank/DDBJ whole genome shotgun (WGS) entry which is preliminary data.</text>
</comment>
<dbReference type="Proteomes" id="UP000529795">
    <property type="component" value="Unassembled WGS sequence"/>
</dbReference>
<dbReference type="SUPFAM" id="SSF47226">
    <property type="entry name" value="Histidine-containing phosphotransfer domain, HPT domain"/>
    <property type="match status" value="1"/>
</dbReference>
<dbReference type="EMBL" id="JACIEV010000004">
    <property type="protein sequence ID" value="MBB4153735.1"/>
    <property type="molecule type" value="Genomic_DNA"/>
</dbReference>
<reference evidence="4 5" key="1">
    <citation type="submission" date="2020-08" db="EMBL/GenBank/DDBJ databases">
        <title>Genomic Encyclopedia of Type Strains, Phase IV (KMG-IV): sequencing the most valuable type-strain genomes for metagenomic binning, comparative biology and taxonomic classification.</title>
        <authorList>
            <person name="Goeker M."/>
        </authorList>
    </citation>
    <scope>NUCLEOTIDE SEQUENCE [LARGE SCALE GENOMIC DNA]</scope>
    <source>
        <strain evidence="4 5">YC6723</strain>
    </source>
</reference>
<keyword evidence="1" id="KW-0902">Two-component regulatory system</keyword>
<keyword evidence="4" id="KW-0808">Transferase</keyword>
<dbReference type="AlphaFoldDB" id="A0A840FK87"/>
<protein>
    <submittedName>
        <fullName evidence="4">Chemotaxis protein histidine kinase CheA</fullName>
    </submittedName>
</protein>
<proteinExistence type="predicted"/>
<dbReference type="InterPro" id="IPR036641">
    <property type="entry name" value="HPT_dom_sf"/>
</dbReference>
<feature type="domain" description="HPt" evidence="3">
    <location>
        <begin position="1"/>
        <end position="42"/>
    </location>
</feature>
<keyword evidence="5" id="KW-1185">Reference proteome</keyword>
<dbReference type="Gene3D" id="1.20.120.160">
    <property type="entry name" value="HPT domain"/>
    <property type="match status" value="1"/>
</dbReference>
<keyword evidence="2" id="KW-0597">Phosphoprotein</keyword>
<organism evidence="4 5">
    <name type="scientific">Sphingomonas jinjuensis</name>
    <dbReference type="NCBI Taxonomy" id="535907"/>
    <lineage>
        <taxon>Bacteria</taxon>
        <taxon>Pseudomonadati</taxon>
        <taxon>Pseudomonadota</taxon>
        <taxon>Alphaproteobacteria</taxon>
        <taxon>Sphingomonadales</taxon>
        <taxon>Sphingomonadaceae</taxon>
        <taxon>Sphingomonas</taxon>
    </lineage>
</organism>
<dbReference type="InterPro" id="IPR008207">
    <property type="entry name" value="Sig_transdc_His_kin_Hpt_dom"/>
</dbReference>
<dbReference type="GO" id="GO:0000160">
    <property type="term" value="P:phosphorelay signal transduction system"/>
    <property type="evidence" value="ECO:0007669"/>
    <property type="project" value="UniProtKB-KW"/>
</dbReference>
<name>A0A840FK87_9SPHN</name>